<keyword evidence="2" id="KW-1185">Reference proteome</keyword>
<organism evidence="1 2">
    <name type="scientific">Mesorhizobium tamadayense</name>
    <dbReference type="NCBI Taxonomy" id="425306"/>
    <lineage>
        <taxon>Bacteria</taxon>
        <taxon>Pseudomonadati</taxon>
        <taxon>Pseudomonadota</taxon>
        <taxon>Alphaproteobacteria</taxon>
        <taxon>Hyphomicrobiales</taxon>
        <taxon>Phyllobacteriaceae</taxon>
        <taxon>Mesorhizobium</taxon>
    </lineage>
</organism>
<sequence>MLDDLKADVTAALAGELRTATLWQYSLIDDGHGNELPGYDTPYACEGVRGSYDAQYAGQSGIPRTDAKIELLAGTLAATPKALDKVYIESSWWIVVDVAIDPASVMWVLQCSTTGAAP</sequence>
<evidence type="ECO:0000313" key="2">
    <source>
        <dbReference type="Proteomes" id="UP000273786"/>
    </source>
</evidence>
<comment type="caution">
    <text evidence="1">The sequence shown here is derived from an EMBL/GenBank/DDBJ whole genome shotgun (WGS) entry which is preliminary data.</text>
</comment>
<proteinExistence type="predicted"/>
<dbReference type="Proteomes" id="UP000273786">
    <property type="component" value="Unassembled WGS sequence"/>
</dbReference>
<gene>
    <name evidence="1" type="ORF">EH240_36845</name>
</gene>
<accession>A0A3P3EM41</accession>
<dbReference type="RefSeq" id="WP_125007225.1">
    <property type="nucleotide sequence ID" value="NZ_RQXT01000145.1"/>
</dbReference>
<dbReference type="AlphaFoldDB" id="A0A3P3EM41"/>
<dbReference type="EMBL" id="RQXT01000145">
    <property type="protein sequence ID" value="RRH86448.1"/>
    <property type="molecule type" value="Genomic_DNA"/>
</dbReference>
<protein>
    <submittedName>
        <fullName evidence="1">Uncharacterized protein</fullName>
    </submittedName>
</protein>
<reference evidence="1 2" key="1">
    <citation type="submission" date="2018-11" db="EMBL/GenBank/DDBJ databases">
        <title>the genome of Mesorhizobium tamadayense DSM 28320.</title>
        <authorList>
            <person name="Gao J."/>
        </authorList>
    </citation>
    <scope>NUCLEOTIDE SEQUENCE [LARGE SCALE GENOMIC DNA]</scope>
    <source>
        <strain evidence="1 2">DSM 28320</strain>
    </source>
</reference>
<dbReference type="OrthoDB" id="8453459at2"/>
<evidence type="ECO:0000313" key="1">
    <source>
        <dbReference type="EMBL" id="RRH86448.1"/>
    </source>
</evidence>
<name>A0A3P3EM41_9HYPH</name>